<proteinExistence type="predicted"/>
<accession>A0A835U2H0</accession>
<dbReference type="EMBL" id="JADCNL010000577">
    <property type="protein sequence ID" value="KAG0446438.1"/>
    <property type="molecule type" value="Genomic_DNA"/>
</dbReference>
<dbReference type="AlphaFoldDB" id="A0A835U2H0"/>
<evidence type="ECO:0000313" key="4">
    <source>
        <dbReference type="Proteomes" id="UP000639772"/>
    </source>
</evidence>
<keyword evidence="3" id="KW-1185">Reference proteome</keyword>
<evidence type="ECO:0000313" key="2">
    <source>
        <dbReference type="EMBL" id="KAG0446438.1"/>
    </source>
</evidence>
<organism evidence="2 3">
    <name type="scientific">Vanilla planifolia</name>
    <name type="common">Vanilla</name>
    <dbReference type="NCBI Taxonomy" id="51239"/>
    <lineage>
        <taxon>Eukaryota</taxon>
        <taxon>Viridiplantae</taxon>
        <taxon>Streptophyta</taxon>
        <taxon>Embryophyta</taxon>
        <taxon>Tracheophyta</taxon>
        <taxon>Spermatophyta</taxon>
        <taxon>Magnoliopsida</taxon>
        <taxon>Liliopsida</taxon>
        <taxon>Asparagales</taxon>
        <taxon>Orchidaceae</taxon>
        <taxon>Vanilloideae</taxon>
        <taxon>Vanilleae</taxon>
        <taxon>Vanilla</taxon>
    </lineage>
</organism>
<reference evidence="3 4" key="1">
    <citation type="journal article" date="2020" name="Nat. Food">
        <title>A phased Vanilla planifolia genome enables genetic improvement of flavour and production.</title>
        <authorList>
            <person name="Hasing T."/>
            <person name="Tang H."/>
            <person name="Brym M."/>
            <person name="Khazi F."/>
            <person name="Huang T."/>
            <person name="Chambers A.H."/>
        </authorList>
    </citation>
    <scope>NUCLEOTIDE SEQUENCE [LARGE SCALE GENOMIC DNA]</scope>
    <source>
        <tissue evidence="2">Leaf</tissue>
    </source>
</reference>
<evidence type="ECO:0000313" key="1">
    <source>
        <dbReference type="EMBL" id="KAG0446431.1"/>
    </source>
</evidence>
<comment type="caution">
    <text evidence="2">The sequence shown here is derived from an EMBL/GenBank/DDBJ whole genome shotgun (WGS) entry which is preliminary data.</text>
</comment>
<gene>
    <name evidence="2" type="ORF">HPP92_028832</name>
    <name evidence="1" type="ORF">HPP92_028843</name>
</gene>
<protein>
    <submittedName>
        <fullName evidence="2">Uncharacterized protein</fullName>
    </submittedName>
</protein>
<evidence type="ECO:0000313" key="3">
    <source>
        <dbReference type="Proteomes" id="UP000636800"/>
    </source>
</evidence>
<name>A0A835U2H0_VANPL</name>
<dbReference type="EMBL" id="JADCNM010000578">
    <property type="protein sequence ID" value="KAG0446431.1"/>
    <property type="molecule type" value="Genomic_DNA"/>
</dbReference>
<sequence>MGLTGNSLVRKSRQLTLLGFGLEEINMENNVLRGCSFSMGFVRGFSAVA</sequence>
<dbReference type="Proteomes" id="UP000639772">
    <property type="component" value="Unassembled WGS sequence"/>
</dbReference>
<dbReference type="Proteomes" id="UP000636800">
    <property type="component" value="Unassembled WGS sequence"/>
</dbReference>